<reference evidence="3" key="1">
    <citation type="journal article" date="2015" name="Proc. Natl. Acad. Sci. U.S.A.">
        <title>Networks of energetic and metabolic interactions define dynamics in microbial communities.</title>
        <authorList>
            <person name="Embree M."/>
            <person name="Liu J.K."/>
            <person name="Al-Bassam M.M."/>
            <person name="Zengler K."/>
        </authorList>
    </citation>
    <scope>NUCLEOTIDE SEQUENCE</scope>
</reference>
<dbReference type="PROSITE" id="PS51257">
    <property type="entry name" value="PROKAR_LIPOPROTEIN"/>
    <property type="match status" value="1"/>
</dbReference>
<dbReference type="SUPFAM" id="SSF53850">
    <property type="entry name" value="Periplasmic binding protein-like II"/>
    <property type="match status" value="1"/>
</dbReference>
<dbReference type="InterPro" id="IPR004010">
    <property type="entry name" value="Double_Cache_2"/>
</dbReference>
<feature type="domain" description="Solute-binding protein family 3/N-terminal" evidence="1">
    <location>
        <begin position="60"/>
        <end position="245"/>
    </location>
</feature>
<dbReference type="Gene3D" id="3.30.450.20">
    <property type="entry name" value="PAS domain"/>
    <property type="match status" value="1"/>
</dbReference>
<evidence type="ECO:0000259" key="1">
    <source>
        <dbReference type="Pfam" id="PF00497"/>
    </source>
</evidence>
<proteinExistence type="predicted"/>
<evidence type="ECO:0000259" key="2">
    <source>
        <dbReference type="Pfam" id="PF08269"/>
    </source>
</evidence>
<dbReference type="AlphaFoldDB" id="A0A0W8F0D8"/>
<dbReference type="Gene3D" id="3.40.190.10">
    <property type="entry name" value="Periplasmic binding protein-like II"/>
    <property type="match status" value="2"/>
</dbReference>
<sequence>MMKHIARLLVLCLLVLVVLISGCLSPSAPEATAGVETTPMTGGPGNAVTVSVIPPDLLFVTEEYPPFNYVENGTLRGIAVDLLHAVYREMGSTLAPGQVQVLPWTDAYEAARSTRNTAVFATVRLPEREHLFRWVGPLASERKVIFGDPHRDYAISGPGDLSGYRIGVVEDDAAGPELRAAGVDAANIIEARDVPALIALMQEGEIDLWCYGDLAGRYFTRNVTGNPDTFAIVSTLETRALYYAFHPETPDSVIDAFQAALDSVRYEPDQAGVTEYQRVVYHYIGVSCMQNPPVSAEQVTGLVNYTAEALETDTPGTLARINAGEHPFWDRDNRALYVFVYNPEVTLVAEADNPRLVGMDMRWRTDVAGTAFRNQIVGEALDGGTGWVDYIWMIPEENGIYHKSAYFRLTEGSDGNQYIVASGRYLPCSNPAPS</sequence>
<feature type="domain" description="Double Cache" evidence="2">
    <location>
        <begin position="337"/>
        <end position="426"/>
    </location>
</feature>
<gene>
    <name evidence="3" type="ORF">ASZ90_016029</name>
</gene>
<dbReference type="Pfam" id="PF00497">
    <property type="entry name" value="SBP_bac_3"/>
    <property type="match status" value="1"/>
</dbReference>
<comment type="caution">
    <text evidence="3">The sequence shown here is derived from an EMBL/GenBank/DDBJ whole genome shotgun (WGS) entry which is preliminary data.</text>
</comment>
<dbReference type="InterPro" id="IPR001638">
    <property type="entry name" value="Solute-binding_3/MltF_N"/>
</dbReference>
<organism evidence="3">
    <name type="scientific">hydrocarbon metagenome</name>
    <dbReference type="NCBI Taxonomy" id="938273"/>
    <lineage>
        <taxon>unclassified sequences</taxon>
        <taxon>metagenomes</taxon>
        <taxon>ecological metagenomes</taxon>
    </lineage>
</organism>
<evidence type="ECO:0000313" key="3">
    <source>
        <dbReference type="EMBL" id="KUG14336.1"/>
    </source>
</evidence>
<dbReference type="Pfam" id="PF08269">
    <property type="entry name" value="dCache_2"/>
    <property type="match status" value="1"/>
</dbReference>
<name>A0A0W8F0D8_9ZZZZ</name>
<dbReference type="PANTHER" id="PTHR38834">
    <property type="entry name" value="PERIPLASMIC SUBSTRATE BINDING PROTEIN FAMILY 3"/>
    <property type="match status" value="1"/>
</dbReference>
<protein>
    <submittedName>
        <fullName evidence="3">Abc-type amino acid transport, signal transduction system, periplasmic component/domain</fullName>
    </submittedName>
</protein>
<dbReference type="EMBL" id="LNQE01001670">
    <property type="protein sequence ID" value="KUG14336.1"/>
    <property type="molecule type" value="Genomic_DNA"/>
</dbReference>
<accession>A0A0W8F0D8</accession>
<dbReference type="PANTHER" id="PTHR38834:SF3">
    <property type="entry name" value="SOLUTE-BINDING PROTEIN FAMILY 3_N-TERMINAL DOMAIN-CONTAINING PROTEIN"/>
    <property type="match status" value="1"/>
</dbReference>